<dbReference type="InterPro" id="IPR045249">
    <property type="entry name" value="HARBI1-like"/>
</dbReference>
<evidence type="ECO:0000256" key="1">
    <source>
        <dbReference type="SAM" id="SignalP"/>
    </source>
</evidence>
<dbReference type="Gramene" id="MELO3C033859.2.1">
    <property type="protein sequence ID" value="MELO3C033859.2.1"/>
    <property type="gene ID" value="MELO3C033859.2"/>
</dbReference>
<evidence type="ECO:0008006" key="3">
    <source>
        <dbReference type="Google" id="ProtNLM"/>
    </source>
</evidence>
<reference evidence="2" key="1">
    <citation type="submission" date="2023-03" db="UniProtKB">
        <authorList>
            <consortium name="EnsemblPlants"/>
        </authorList>
    </citation>
    <scope>IDENTIFICATION</scope>
</reference>
<dbReference type="PANTHER" id="PTHR22930:SF293">
    <property type="entry name" value="PROTEIN ALP1-LIKE"/>
    <property type="match status" value="1"/>
</dbReference>
<organism evidence="2">
    <name type="scientific">Cucumis melo</name>
    <name type="common">Muskmelon</name>
    <dbReference type="NCBI Taxonomy" id="3656"/>
    <lineage>
        <taxon>Eukaryota</taxon>
        <taxon>Viridiplantae</taxon>
        <taxon>Streptophyta</taxon>
        <taxon>Embryophyta</taxon>
        <taxon>Tracheophyta</taxon>
        <taxon>Spermatophyta</taxon>
        <taxon>Magnoliopsida</taxon>
        <taxon>eudicotyledons</taxon>
        <taxon>Gunneridae</taxon>
        <taxon>Pentapetalae</taxon>
        <taxon>rosids</taxon>
        <taxon>fabids</taxon>
        <taxon>Cucurbitales</taxon>
        <taxon>Cucurbitaceae</taxon>
        <taxon>Benincaseae</taxon>
        <taxon>Cucumis</taxon>
    </lineage>
</organism>
<feature type="signal peptide" evidence="1">
    <location>
        <begin position="1"/>
        <end position="16"/>
    </location>
</feature>
<protein>
    <recommendedName>
        <fullName evidence="3">Retrotransposon protein</fullName>
    </recommendedName>
</protein>
<name>A0A9I9EHD4_CUCME</name>
<keyword evidence="1" id="KW-0732">Signal</keyword>
<proteinExistence type="predicted"/>
<dbReference type="EnsemblPlants" id="MELO3C033859.2.1">
    <property type="protein sequence ID" value="MELO3C033859.2.1"/>
    <property type="gene ID" value="MELO3C033859.2"/>
</dbReference>
<dbReference type="AlphaFoldDB" id="A0A9I9EHD4"/>
<sequence>MDKQTILGVLIVFTLAQRQMLLTTVASLSSTEIVDVKKMVAIEERVIQQEFVRSGETVSRHFNLVLLVVLRLHDELIKKLVSVTNNCNDQRLKCFEIGINCLGALDKMYIKVNVPTADRLTSERVREKLSQMYWAFLTRKGISYTSSSVEKDLQQTRKFYRMPLHDKTNSKCQRVFTIFHQTKSFYTYIYKAHKALVFVTEYYYLCDAGYPNAEGFLAPYRGQRYHFQEWHGVGNALTNAKEYFNIKHTLARNVIKRAFSVLMGHWAIRREKSY</sequence>
<feature type="chain" id="PRO_5039955422" description="Retrotransposon protein" evidence="1">
    <location>
        <begin position="17"/>
        <end position="274"/>
    </location>
</feature>
<evidence type="ECO:0000313" key="2">
    <source>
        <dbReference type="EnsemblPlants" id="MELO3C033859.2.1"/>
    </source>
</evidence>
<dbReference type="PANTHER" id="PTHR22930">
    <property type="match status" value="1"/>
</dbReference>
<accession>A0A9I9EHD4</accession>